<accession>A0A9P6TVC1</accession>
<gene>
    <name evidence="3" type="ORF">BG011_009930</name>
</gene>
<evidence type="ECO:0000256" key="2">
    <source>
        <dbReference type="SAM" id="SignalP"/>
    </source>
</evidence>
<proteinExistence type="predicted"/>
<feature type="chain" id="PRO_5040335710" evidence="2">
    <location>
        <begin position="26"/>
        <end position="258"/>
    </location>
</feature>
<evidence type="ECO:0000256" key="1">
    <source>
        <dbReference type="SAM" id="MobiDB-lite"/>
    </source>
</evidence>
<feature type="signal peptide" evidence="2">
    <location>
        <begin position="1"/>
        <end position="25"/>
    </location>
</feature>
<keyword evidence="4" id="KW-1185">Reference proteome</keyword>
<organism evidence="3 4">
    <name type="scientific">Mortierella polycephala</name>
    <dbReference type="NCBI Taxonomy" id="41804"/>
    <lineage>
        <taxon>Eukaryota</taxon>
        <taxon>Fungi</taxon>
        <taxon>Fungi incertae sedis</taxon>
        <taxon>Mucoromycota</taxon>
        <taxon>Mortierellomycotina</taxon>
        <taxon>Mortierellomycetes</taxon>
        <taxon>Mortierellales</taxon>
        <taxon>Mortierellaceae</taxon>
        <taxon>Mortierella</taxon>
    </lineage>
</organism>
<dbReference type="AlphaFoldDB" id="A0A9P6TVC1"/>
<reference evidence="3" key="1">
    <citation type="journal article" date="2020" name="Fungal Divers.">
        <title>Resolving the Mortierellaceae phylogeny through synthesis of multi-gene phylogenetics and phylogenomics.</title>
        <authorList>
            <person name="Vandepol N."/>
            <person name="Liber J."/>
            <person name="Desiro A."/>
            <person name="Na H."/>
            <person name="Kennedy M."/>
            <person name="Barry K."/>
            <person name="Grigoriev I.V."/>
            <person name="Miller A.N."/>
            <person name="O'Donnell K."/>
            <person name="Stajich J.E."/>
            <person name="Bonito G."/>
        </authorList>
    </citation>
    <scope>NUCLEOTIDE SEQUENCE</scope>
    <source>
        <strain evidence="3">KOD948</strain>
    </source>
</reference>
<sequence length="258" mass="27343">MARFSNTVLLFSLLLVQLSHHLVQAGYTFQAPTAATRWVAGQPGLVTIVSTDKAKANTKVTDRLLTITLRNDRNTAAVIKDGLQLLVPAGSAEKQVSWTLDWVVPADMPGGLIYSVHLERAKDGFFDLLPDKEKTAIFQIDANVPPSPTPGTTMTPTATLTPTANSTTTLVPTPTPTPILPPAQTCNDIKEQCAAQGKSFLEATDTTPCSCGESLIIPTIIKKNAATGGIKSTVSSFQSTGGPTAAFAFMLLVVMTIF</sequence>
<comment type="caution">
    <text evidence="3">The sequence shown here is derived from an EMBL/GenBank/DDBJ whole genome shotgun (WGS) entry which is preliminary data.</text>
</comment>
<protein>
    <submittedName>
        <fullName evidence="3">Uncharacterized protein</fullName>
    </submittedName>
</protein>
<evidence type="ECO:0000313" key="3">
    <source>
        <dbReference type="EMBL" id="KAG0248766.1"/>
    </source>
</evidence>
<feature type="region of interest" description="Disordered" evidence="1">
    <location>
        <begin position="141"/>
        <end position="171"/>
    </location>
</feature>
<dbReference type="EMBL" id="JAAAJA010000927">
    <property type="protein sequence ID" value="KAG0248766.1"/>
    <property type="molecule type" value="Genomic_DNA"/>
</dbReference>
<dbReference type="Proteomes" id="UP000726737">
    <property type="component" value="Unassembled WGS sequence"/>
</dbReference>
<keyword evidence="2" id="KW-0732">Signal</keyword>
<feature type="compositionally biased region" description="Low complexity" evidence="1">
    <location>
        <begin position="150"/>
        <end position="171"/>
    </location>
</feature>
<evidence type="ECO:0000313" key="4">
    <source>
        <dbReference type="Proteomes" id="UP000726737"/>
    </source>
</evidence>
<name>A0A9P6TVC1_9FUNG</name>
<dbReference type="OrthoDB" id="2419498at2759"/>